<organism evidence="1">
    <name type="scientific">Amphimedon queenslandica</name>
    <name type="common">Sponge</name>
    <dbReference type="NCBI Taxonomy" id="400682"/>
    <lineage>
        <taxon>Eukaryota</taxon>
        <taxon>Metazoa</taxon>
        <taxon>Porifera</taxon>
        <taxon>Demospongiae</taxon>
        <taxon>Heteroscleromorpha</taxon>
        <taxon>Haplosclerida</taxon>
        <taxon>Niphatidae</taxon>
        <taxon>Amphimedon</taxon>
    </lineage>
</organism>
<sequence>MPIKLSSCFDPSPSVCKILKISYMTVTGSVLVQE</sequence>
<dbReference type="EnsemblMetazoa" id="Aqu2.1.34312_001">
    <property type="protein sequence ID" value="Aqu2.1.34312_001"/>
    <property type="gene ID" value="Aqu2.1.34312"/>
</dbReference>
<reference evidence="1" key="1">
    <citation type="submission" date="2017-05" db="UniProtKB">
        <authorList>
            <consortium name="EnsemblMetazoa"/>
        </authorList>
    </citation>
    <scope>IDENTIFICATION</scope>
</reference>
<name>A0A1X7V431_AMPQE</name>
<protein>
    <submittedName>
        <fullName evidence="1">Uncharacterized protein</fullName>
    </submittedName>
</protein>
<evidence type="ECO:0000313" key="1">
    <source>
        <dbReference type="EnsemblMetazoa" id="Aqu2.1.34312_001"/>
    </source>
</evidence>
<accession>A0A1X7V431</accession>
<proteinExistence type="predicted"/>
<dbReference type="AlphaFoldDB" id="A0A1X7V431"/>
<dbReference type="InParanoid" id="A0A1X7V431"/>